<dbReference type="RefSeq" id="WP_202095395.1">
    <property type="nucleotide sequence ID" value="NZ_CP061035.1"/>
</dbReference>
<feature type="transmembrane region" description="Helical" evidence="1">
    <location>
        <begin position="118"/>
        <end position="137"/>
    </location>
</feature>
<dbReference type="Pfam" id="PF14897">
    <property type="entry name" value="EpsG"/>
    <property type="match status" value="1"/>
</dbReference>
<gene>
    <name evidence="2" type="ORF">H5J25_07470</name>
</gene>
<sequence>MLPYWLLFALWAVGAVQAERRSNQTLQPIFFIAACVLTTLMIGLRLEVGGDWGAYQRMYEDIYFLALPEALGTTDPGYAMVNWLGVQFGLGIGFVNTVCATIFMVGVGRLAWKQPNPSLAMLIAVPYLVIVVAMGYTRQAAAIGLICLAVADASETKILRLVFLSAFAALFHKTAILILPLLLVPVLRRNIVYGAIGALAFIAVFVILLRDASDELITNYVNSTYDSQRGGDKSGHDHCPRHTLPDFAREIRSPRFPKEFLDRIGVCVSPSGRRVGSIGCIFGR</sequence>
<organism evidence="2 3">
    <name type="scientific">Sphingomonas aliaeris</name>
    <dbReference type="NCBI Taxonomy" id="2759526"/>
    <lineage>
        <taxon>Bacteria</taxon>
        <taxon>Pseudomonadati</taxon>
        <taxon>Pseudomonadota</taxon>
        <taxon>Alphaproteobacteria</taxon>
        <taxon>Sphingomonadales</taxon>
        <taxon>Sphingomonadaceae</taxon>
        <taxon>Sphingomonas</taxon>
    </lineage>
</organism>
<name>A0A974NX25_9SPHN</name>
<proteinExistence type="predicted"/>
<feature type="transmembrane region" description="Helical" evidence="1">
    <location>
        <begin position="28"/>
        <end position="48"/>
    </location>
</feature>
<feature type="transmembrane region" description="Helical" evidence="1">
    <location>
        <begin position="191"/>
        <end position="209"/>
    </location>
</feature>
<dbReference type="EMBL" id="CP061035">
    <property type="protein sequence ID" value="QQV78471.1"/>
    <property type="molecule type" value="Genomic_DNA"/>
</dbReference>
<feature type="transmembrane region" description="Helical" evidence="1">
    <location>
        <begin position="88"/>
        <end position="112"/>
    </location>
</feature>
<accession>A0A974NX25</accession>
<keyword evidence="1" id="KW-0472">Membrane</keyword>
<evidence type="ECO:0000313" key="2">
    <source>
        <dbReference type="EMBL" id="QQV78471.1"/>
    </source>
</evidence>
<keyword evidence="1" id="KW-1133">Transmembrane helix</keyword>
<dbReference type="AlphaFoldDB" id="A0A974NX25"/>
<dbReference type="Proteomes" id="UP000595894">
    <property type="component" value="Chromosome"/>
</dbReference>
<evidence type="ECO:0000313" key="3">
    <source>
        <dbReference type="Proteomes" id="UP000595894"/>
    </source>
</evidence>
<dbReference type="InterPro" id="IPR049458">
    <property type="entry name" value="EpsG-like"/>
</dbReference>
<dbReference type="KEGG" id="sari:H5J25_07470"/>
<evidence type="ECO:0000256" key="1">
    <source>
        <dbReference type="SAM" id="Phobius"/>
    </source>
</evidence>
<keyword evidence="1" id="KW-0812">Transmembrane</keyword>
<protein>
    <submittedName>
        <fullName evidence="2">EpsG family protein</fullName>
    </submittedName>
</protein>
<reference evidence="3" key="1">
    <citation type="submission" date="2020-09" db="EMBL/GenBank/DDBJ databases">
        <title>Sphingomonas sp., a new species isolated from pork steak.</title>
        <authorList>
            <person name="Heidler von Heilborn D."/>
        </authorList>
    </citation>
    <scope>NUCLEOTIDE SEQUENCE [LARGE SCALE GENOMIC DNA]</scope>
</reference>
<keyword evidence="3" id="KW-1185">Reference proteome</keyword>
<feature type="transmembrane region" description="Helical" evidence="1">
    <location>
        <begin position="158"/>
        <end position="179"/>
    </location>
</feature>